<evidence type="ECO:0000259" key="3">
    <source>
        <dbReference type="Pfam" id="PF18962"/>
    </source>
</evidence>
<evidence type="ECO:0000256" key="1">
    <source>
        <dbReference type="ARBA" id="ARBA00022729"/>
    </source>
</evidence>
<dbReference type="EMBL" id="JAVRIA010000003">
    <property type="protein sequence ID" value="MDT0558621.1"/>
    <property type="molecule type" value="Genomic_DNA"/>
</dbReference>
<keyword evidence="1 2" id="KW-0732">Signal</keyword>
<dbReference type="Proteomes" id="UP001259492">
    <property type="component" value="Unassembled WGS sequence"/>
</dbReference>
<dbReference type="Pfam" id="PF18962">
    <property type="entry name" value="Por_Secre_tail"/>
    <property type="match status" value="1"/>
</dbReference>
<evidence type="ECO:0000313" key="4">
    <source>
        <dbReference type="EMBL" id="MDT0558621.1"/>
    </source>
</evidence>
<reference evidence="4 5" key="1">
    <citation type="submission" date="2023-09" db="EMBL/GenBank/DDBJ databases">
        <authorList>
            <person name="Rey-Velasco X."/>
        </authorList>
    </citation>
    <scope>NUCLEOTIDE SEQUENCE [LARGE SCALE GENOMIC DNA]</scope>
    <source>
        <strain evidence="4 5">W332</strain>
    </source>
</reference>
<feature type="domain" description="Secretion system C-terminal sorting" evidence="3">
    <location>
        <begin position="516"/>
        <end position="585"/>
    </location>
</feature>
<name>A0ABU2YKC1_9FLAO</name>
<keyword evidence="5" id="KW-1185">Reference proteome</keyword>
<comment type="caution">
    <text evidence="4">The sequence shown here is derived from an EMBL/GenBank/DDBJ whole genome shotgun (WGS) entry which is preliminary data.</text>
</comment>
<feature type="chain" id="PRO_5046707476" evidence="2">
    <location>
        <begin position="24"/>
        <end position="586"/>
    </location>
</feature>
<sequence>MKKLYFLCVALAVTSLSFGQALINEFQPNAAGTDPDPMPFELKGTPSASFSGWILSVESDPGGGTGTVDRATQVSGTFDANGLLVVNIPDLENPSFTVILCENFTGTAGTTDFDTDNDGVADDISTVTNVYDAIGIPDNTGDEALLYGAQLGGQDFTYTGDEPGLVFRDGVTNDWYALNEPFDGTSVYALDASTVMASDFSPAVALAGNFGTANPVYSAPTDPTITITSPSDGATFAPGTTSVDIDYTVLNPTGGTTIDITVNGTTTSDIMANPFTIMTMDGESYTVVIEMVDGGVLDSDTITFSVSGLEQVANVAALRAGTIGNTYELTGEVLITYLTSFRNQKHIEDTTGGILIDDNAGTITSPYALADGITGLVGTLGEFNNTLQFVPVEDPGTASSTGNTLTPQVVSFADLNANPENYESELVQVIAVDFDNTDTNFNNGLEIEMTQGLDIFNFRTAFNEDYSSGTIPTTASDVTGVILDRSGSYFLMARYASDFSFNVLSVESFETNAFSMYPNPTSTGFVNISSNNAEAFTAEVYDILGKQVKNQTVSNNRLDVSDLVSGIYIVKLTQNGASTTMKLVIR</sequence>
<feature type="signal peptide" evidence="2">
    <location>
        <begin position="1"/>
        <end position="23"/>
    </location>
</feature>
<proteinExistence type="predicted"/>
<dbReference type="NCBIfam" id="TIGR04183">
    <property type="entry name" value="Por_Secre_tail"/>
    <property type="match status" value="1"/>
</dbReference>
<gene>
    <name evidence="4" type="ORF">RM697_08185</name>
</gene>
<dbReference type="InterPro" id="IPR026444">
    <property type="entry name" value="Secre_tail"/>
</dbReference>
<dbReference type="RefSeq" id="WP_311427381.1">
    <property type="nucleotide sequence ID" value="NZ_JAVRIA010000003.1"/>
</dbReference>
<organism evidence="4 5">
    <name type="scientific">Microcosmobacter mediterraneus</name>
    <dbReference type="NCBI Taxonomy" id="3075607"/>
    <lineage>
        <taxon>Bacteria</taxon>
        <taxon>Pseudomonadati</taxon>
        <taxon>Bacteroidota</taxon>
        <taxon>Flavobacteriia</taxon>
        <taxon>Flavobacteriales</taxon>
        <taxon>Flavobacteriaceae</taxon>
        <taxon>Microcosmobacter</taxon>
    </lineage>
</organism>
<evidence type="ECO:0000313" key="5">
    <source>
        <dbReference type="Proteomes" id="UP001259492"/>
    </source>
</evidence>
<protein>
    <submittedName>
        <fullName evidence="4">T9SS type A sorting domain-containing protein</fullName>
    </submittedName>
</protein>
<evidence type="ECO:0000256" key="2">
    <source>
        <dbReference type="SAM" id="SignalP"/>
    </source>
</evidence>
<accession>A0ABU2YKC1</accession>